<protein>
    <submittedName>
        <fullName evidence="2">Unannotated protein</fullName>
    </submittedName>
</protein>
<organism evidence="2">
    <name type="scientific">freshwater metagenome</name>
    <dbReference type="NCBI Taxonomy" id="449393"/>
    <lineage>
        <taxon>unclassified sequences</taxon>
        <taxon>metagenomes</taxon>
        <taxon>ecological metagenomes</taxon>
    </lineage>
</organism>
<feature type="compositionally biased region" description="Polar residues" evidence="1">
    <location>
        <begin position="190"/>
        <end position="200"/>
    </location>
</feature>
<dbReference type="PANTHER" id="PTHR30570:SF1">
    <property type="entry name" value="PHOSPHATE-BINDING PROTEIN PSTS"/>
    <property type="match status" value="1"/>
</dbReference>
<gene>
    <name evidence="2" type="ORF">UFOPK2579_00707</name>
</gene>
<evidence type="ECO:0000256" key="1">
    <source>
        <dbReference type="SAM" id="MobiDB-lite"/>
    </source>
</evidence>
<sequence>MQIALAEQAKGVRDQRPAYQQLQDRQRVDAAYAALASAQRQARAAETAKDAASTAWQRADTAAQRVERARGRVGYYRFSYYGLFQDQLRPFEITSPDGERNCIFPSQDTITSGQYPLSRRMLITTTTRSLARGEVSDFLQHYLDHATAAATEAGMVALPSDTLALQRRWVEGKESPTLVSLTEAPGAEPSTATSIPQPAR</sequence>
<feature type="region of interest" description="Disordered" evidence="1">
    <location>
        <begin position="175"/>
        <end position="200"/>
    </location>
</feature>
<dbReference type="EMBL" id="CAEZXR010000061">
    <property type="protein sequence ID" value="CAB4696590.1"/>
    <property type="molecule type" value="Genomic_DNA"/>
</dbReference>
<evidence type="ECO:0000313" key="2">
    <source>
        <dbReference type="EMBL" id="CAB4696590.1"/>
    </source>
</evidence>
<dbReference type="AlphaFoldDB" id="A0A6J6PAW1"/>
<dbReference type="PANTHER" id="PTHR30570">
    <property type="entry name" value="PERIPLASMIC PHOSPHATE BINDING COMPONENT OF PHOSPHATE ABC TRANSPORTER"/>
    <property type="match status" value="1"/>
</dbReference>
<dbReference type="SUPFAM" id="SSF53850">
    <property type="entry name" value="Periplasmic binding protein-like II"/>
    <property type="match status" value="1"/>
</dbReference>
<accession>A0A6J6PAW1</accession>
<dbReference type="Gene3D" id="3.40.190.10">
    <property type="entry name" value="Periplasmic binding protein-like II"/>
    <property type="match status" value="2"/>
</dbReference>
<name>A0A6J6PAW1_9ZZZZ</name>
<reference evidence="2" key="1">
    <citation type="submission" date="2020-05" db="EMBL/GenBank/DDBJ databases">
        <authorList>
            <person name="Chiriac C."/>
            <person name="Salcher M."/>
            <person name="Ghai R."/>
            <person name="Kavagutti S V."/>
        </authorList>
    </citation>
    <scope>NUCLEOTIDE SEQUENCE</scope>
</reference>
<proteinExistence type="predicted"/>
<dbReference type="InterPro" id="IPR050811">
    <property type="entry name" value="Phosphate_ABC_transporter"/>
</dbReference>